<keyword evidence="4" id="KW-1185">Reference proteome</keyword>
<dbReference type="PANTHER" id="PTHR34512:SF30">
    <property type="entry name" value="OUTER MEMBRANE PROTEIN ASSEMBLY FACTOR BAMB"/>
    <property type="match status" value="1"/>
</dbReference>
<comment type="caution">
    <text evidence="3">The sequence shown here is derived from an EMBL/GenBank/DDBJ whole genome shotgun (WGS) entry which is preliminary data.</text>
</comment>
<dbReference type="PANTHER" id="PTHR34512">
    <property type="entry name" value="CELL SURFACE PROTEIN"/>
    <property type="match status" value="1"/>
</dbReference>
<dbReference type="Gene3D" id="2.130.10.10">
    <property type="entry name" value="YVTN repeat-like/Quinoprotein amine dehydrogenase"/>
    <property type="match status" value="1"/>
</dbReference>
<dbReference type="PROSITE" id="PS51257">
    <property type="entry name" value="PROKAR_LIPOPROTEIN"/>
    <property type="match status" value="1"/>
</dbReference>
<accession>A0A0P7GQX6</accession>
<dbReference type="InterPro" id="IPR015943">
    <property type="entry name" value="WD40/YVTN_repeat-like_dom_sf"/>
</dbReference>
<evidence type="ECO:0000313" key="4">
    <source>
        <dbReference type="Proteomes" id="UP000050535"/>
    </source>
</evidence>
<feature type="region of interest" description="Disordered" evidence="1">
    <location>
        <begin position="202"/>
        <end position="249"/>
    </location>
</feature>
<dbReference type="EMBL" id="LGUC01000001">
    <property type="protein sequence ID" value="KPN31645.1"/>
    <property type="molecule type" value="Genomic_DNA"/>
</dbReference>
<dbReference type="AlphaFoldDB" id="A0A0P7GQX6"/>
<evidence type="ECO:0000313" key="3">
    <source>
        <dbReference type="EMBL" id="KPN31645.1"/>
    </source>
</evidence>
<dbReference type="InterPro" id="IPR002372">
    <property type="entry name" value="PQQ_rpt_dom"/>
</dbReference>
<proteinExistence type="predicted"/>
<reference evidence="4" key="1">
    <citation type="submission" date="2013-11" db="EMBL/GenBank/DDBJ databases">
        <authorList>
            <person name="Hoang H.T."/>
            <person name="Killian M.L."/>
            <person name="Madson D.M."/>
            <person name="Arruda P.H.E."/>
            <person name="Sun D."/>
            <person name="Schwartz K.J."/>
            <person name="Yoon K."/>
        </authorList>
    </citation>
    <scope>NUCLEOTIDE SEQUENCE [LARGE SCALE GENOMIC DNA]</scope>
    <source>
        <strain evidence="4">CDK2</strain>
    </source>
</reference>
<gene>
    <name evidence="3" type="ORF">SY89_02394</name>
</gene>
<dbReference type="SUPFAM" id="SSF50998">
    <property type="entry name" value="Quinoprotein alcohol dehydrogenase-like"/>
    <property type="match status" value="1"/>
</dbReference>
<sequence>MPSTTRRRLLGALGASVALSGCLTLESNSYELGPVDGEWRMDGRDAGHTRRVDDGPTEPATAWRTEFDDVRGVGTPSLADGELYVPADAVTETARSRYRLYALSARDGGVRWQVPLRVEPNGAPAVSADRIVVGAKRSVKGGRLVCFHPRYGEEQWLYDVGSRLTAPPTVAEGVVYVGDWSGRVHAIGTLAGTVRWTRRIDAGEGGDRSRPPGPSTTERCISVRSRGTRGLSPSTLTAARSAGASRQAP</sequence>
<dbReference type="Proteomes" id="UP000050535">
    <property type="component" value="Unassembled WGS sequence"/>
</dbReference>
<feature type="domain" description="Pyrrolo-quinoline quinone repeat" evidence="2">
    <location>
        <begin position="60"/>
        <end position="208"/>
    </location>
</feature>
<organism evidence="3 4">
    <name type="scientific">Halolamina pelagica</name>
    <dbReference type="NCBI Taxonomy" id="699431"/>
    <lineage>
        <taxon>Archaea</taxon>
        <taxon>Methanobacteriati</taxon>
        <taxon>Methanobacteriota</taxon>
        <taxon>Stenosarchaea group</taxon>
        <taxon>Halobacteria</taxon>
        <taxon>Halobacteriales</taxon>
        <taxon>Haloferacaceae</taxon>
    </lineage>
</organism>
<evidence type="ECO:0000256" key="1">
    <source>
        <dbReference type="SAM" id="MobiDB-lite"/>
    </source>
</evidence>
<dbReference type="Pfam" id="PF13360">
    <property type="entry name" value="PQQ_2"/>
    <property type="match status" value="1"/>
</dbReference>
<name>A0A0P7GQX6_9EURY</name>
<dbReference type="InterPro" id="IPR018391">
    <property type="entry name" value="PQQ_b-propeller_rpt"/>
</dbReference>
<dbReference type="SMART" id="SM00564">
    <property type="entry name" value="PQQ"/>
    <property type="match status" value="3"/>
</dbReference>
<dbReference type="STRING" id="699431.SY89_02394"/>
<evidence type="ECO:0000259" key="2">
    <source>
        <dbReference type="Pfam" id="PF13360"/>
    </source>
</evidence>
<protein>
    <submittedName>
        <fullName evidence="3">Outer membrane biogenesis protein BamB</fullName>
    </submittedName>
</protein>
<dbReference type="InterPro" id="IPR011047">
    <property type="entry name" value="Quinoprotein_ADH-like_sf"/>
</dbReference>